<protein>
    <submittedName>
        <fullName evidence="1">Uncharacterized protein</fullName>
    </submittedName>
</protein>
<accession>A0ABU8FTX4</accession>
<dbReference type="Gene3D" id="3.40.91.30">
    <property type="match status" value="1"/>
</dbReference>
<proteinExistence type="predicted"/>
<gene>
    <name evidence="1" type="ORF">WAX78_04240</name>
</gene>
<sequence>MINKKKQFKYEQLDYFVYTIQRTENSLELHQEIAQFLGVNKWELNKIYATQKGDYVRSKSEVIIANMLFASGIEYDYEKELIISNGKKIYPDFTLYKNDEIYYLEHVGMLHNQQYAERWLTKKNLYDHQYPSQLLVTYETPNLSNDIETITNKFK</sequence>
<reference evidence="1 2" key="1">
    <citation type="submission" date="2024-01" db="EMBL/GenBank/DDBJ databases">
        <title>Seven novel Bacillus-like species.</title>
        <authorList>
            <person name="Liu G."/>
        </authorList>
    </citation>
    <scope>NUCLEOTIDE SEQUENCE [LARGE SCALE GENOMIC DNA]</scope>
    <source>
        <strain evidence="1 2">FJAT-53711</strain>
    </source>
</reference>
<dbReference type="RefSeq" id="WP_336481028.1">
    <property type="nucleotide sequence ID" value="NZ_JBAWSV010000001.1"/>
</dbReference>
<keyword evidence="2" id="KW-1185">Reference proteome</keyword>
<comment type="caution">
    <text evidence="1">The sequence shown here is derived from an EMBL/GenBank/DDBJ whole genome shotgun (WGS) entry which is preliminary data.</text>
</comment>
<dbReference type="Proteomes" id="UP001367922">
    <property type="component" value="Unassembled WGS sequence"/>
</dbReference>
<evidence type="ECO:0000313" key="2">
    <source>
        <dbReference type="Proteomes" id="UP001367922"/>
    </source>
</evidence>
<name>A0ABU8FTX4_9BACI</name>
<organism evidence="1 2">
    <name type="scientific">Bacillus yunxiaonensis</name>
    <dbReference type="NCBI Taxonomy" id="3127665"/>
    <lineage>
        <taxon>Bacteria</taxon>
        <taxon>Bacillati</taxon>
        <taxon>Bacillota</taxon>
        <taxon>Bacilli</taxon>
        <taxon>Bacillales</taxon>
        <taxon>Bacillaceae</taxon>
        <taxon>Bacillus</taxon>
    </lineage>
</organism>
<evidence type="ECO:0000313" key="1">
    <source>
        <dbReference type="EMBL" id="MEI4828659.1"/>
    </source>
</evidence>
<dbReference type="EMBL" id="JBAWSV010000001">
    <property type="protein sequence ID" value="MEI4828659.1"/>
    <property type="molecule type" value="Genomic_DNA"/>
</dbReference>